<dbReference type="EMBL" id="CYRY02010433">
    <property type="protein sequence ID" value="VCW78643.1"/>
    <property type="molecule type" value="Genomic_DNA"/>
</dbReference>
<sequence length="65" mass="7271">MRRKWCLLAGLIFQAGDLCLQNRKETLLGQGEGCPTLSQMTKLIMLGQGCQIKGIPSQFKKDMRS</sequence>
<organism evidence="2 3">
    <name type="scientific">Gulo gulo</name>
    <name type="common">Wolverine</name>
    <name type="synonym">Gluton</name>
    <dbReference type="NCBI Taxonomy" id="48420"/>
    <lineage>
        <taxon>Eukaryota</taxon>
        <taxon>Metazoa</taxon>
        <taxon>Chordata</taxon>
        <taxon>Craniata</taxon>
        <taxon>Vertebrata</taxon>
        <taxon>Euteleostomi</taxon>
        <taxon>Mammalia</taxon>
        <taxon>Eutheria</taxon>
        <taxon>Laurasiatheria</taxon>
        <taxon>Carnivora</taxon>
        <taxon>Caniformia</taxon>
        <taxon>Musteloidea</taxon>
        <taxon>Mustelidae</taxon>
        <taxon>Guloninae</taxon>
        <taxon>Gulo</taxon>
    </lineage>
</organism>
<evidence type="ECO:0000313" key="2">
    <source>
        <dbReference type="EMBL" id="VCW78643.1"/>
    </source>
</evidence>
<evidence type="ECO:0000256" key="1">
    <source>
        <dbReference type="SAM" id="SignalP"/>
    </source>
</evidence>
<dbReference type="Proteomes" id="UP000269945">
    <property type="component" value="Unassembled WGS sequence"/>
</dbReference>
<protein>
    <submittedName>
        <fullName evidence="2">Uncharacterized protein</fullName>
    </submittedName>
</protein>
<feature type="chain" id="PRO_5040746974" evidence="1">
    <location>
        <begin position="22"/>
        <end position="65"/>
    </location>
</feature>
<feature type="signal peptide" evidence="1">
    <location>
        <begin position="1"/>
        <end position="21"/>
    </location>
</feature>
<gene>
    <name evidence="2" type="ORF">BN2614_LOCUS3</name>
</gene>
<keyword evidence="1" id="KW-0732">Signal</keyword>
<reference evidence="2 3" key="1">
    <citation type="submission" date="2018-10" db="EMBL/GenBank/DDBJ databases">
        <authorList>
            <person name="Ekblom R."/>
            <person name="Jareborg N."/>
        </authorList>
    </citation>
    <scope>NUCLEOTIDE SEQUENCE [LARGE SCALE GENOMIC DNA]</scope>
    <source>
        <tissue evidence="2">Muscle</tissue>
    </source>
</reference>
<proteinExistence type="predicted"/>
<evidence type="ECO:0000313" key="3">
    <source>
        <dbReference type="Proteomes" id="UP000269945"/>
    </source>
</evidence>
<keyword evidence="3" id="KW-1185">Reference proteome</keyword>
<comment type="caution">
    <text evidence="2">The sequence shown here is derived from an EMBL/GenBank/DDBJ whole genome shotgun (WGS) entry which is preliminary data.</text>
</comment>
<name>A0A9X9PZ13_GULGU</name>
<dbReference type="AlphaFoldDB" id="A0A9X9PZ13"/>
<accession>A0A9X9PZ13</accession>